<dbReference type="EMBL" id="VCQT01000039">
    <property type="protein sequence ID" value="TMW11726.1"/>
    <property type="molecule type" value="Genomic_DNA"/>
</dbReference>
<evidence type="ECO:0000256" key="3">
    <source>
        <dbReference type="ARBA" id="ARBA00023163"/>
    </source>
</evidence>
<reference evidence="6 7" key="1">
    <citation type="submission" date="2019-05" db="EMBL/GenBank/DDBJ databases">
        <title>Genome of Alcanivorax gelatiniphagus, an oil degrading marine bacteria.</title>
        <authorList>
            <person name="Kwon K.K."/>
        </authorList>
    </citation>
    <scope>NUCLEOTIDE SEQUENCE [LARGE SCALE GENOMIC DNA]</scope>
    <source>
        <strain evidence="6 7">MEBiC 08158</strain>
    </source>
</reference>
<keyword evidence="1" id="KW-0805">Transcription regulation</keyword>
<dbReference type="InterPro" id="IPR036390">
    <property type="entry name" value="WH_DNA-bd_sf"/>
</dbReference>
<dbReference type="InterPro" id="IPR000595">
    <property type="entry name" value="cNMP-bd_dom"/>
</dbReference>
<feature type="domain" description="HTH crp-type" evidence="5">
    <location>
        <begin position="156"/>
        <end position="229"/>
    </location>
</feature>
<proteinExistence type="predicted"/>
<dbReference type="Gene3D" id="1.10.10.10">
    <property type="entry name" value="Winged helix-like DNA-binding domain superfamily/Winged helix DNA-binding domain"/>
    <property type="match status" value="1"/>
</dbReference>
<comment type="caution">
    <text evidence="6">The sequence shown here is derived from an EMBL/GenBank/DDBJ whole genome shotgun (WGS) entry which is preliminary data.</text>
</comment>
<dbReference type="CDD" id="cd00038">
    <property type="entry name" value="CAP_ED"/>
    <property type="match status" value="1"/>
</dbReference>
<dbReference type="SMART" id="SM00100">
    <property type="entry name" value="cNMP"/>
    <property type="match status" value="1"/>
</dbReference>
<accession>A0ABY2XIQ3</accession>
<dbReference type="PROSITE" id="PS51063">
    <property type="entry name" value="HTH_CRP_2"/>
    <property type="match status" value="1"/>
</dbReference>
<dbReference type="InterPro" id="IPR012318">
    <property type="entry name" value="HTH_CRP"/>
</dbReference>
<sequence>MSETHTDGRSEHNLRVLSGCSLLSGLPEQALREAAAMARVRPFRANEVLYARGEVQSALSVVGAGSVRISSTSSDGREIMLTLFEPGAWFGDTVFSPGVPRVFGATAHSDGELVEVPGQGYRDLLARYPEAYPRTLDMLSRRLWSAISIIEDNALRDMPGRVGRRLLFLAQMHEPGETGDGPVTFKLTREHIANMMGMTRQGVHRVLKALEREGLIAFSYGRVTVPDREALRRYLEERPEK</sequence>
<dbReference type="PRINTS" id="PR00034">
    <property type="entry name" value="HTHCRP"/>
</dbReference>
<dbReference type="Gene3D" id="2.60.120.10">
    <property type="entry name" value="Jelly Rolls"/>
    <property type="match status" value="1"/>
</dbReference>
<dbReference type="PROSITE" id="PS50042">
    <property type="entry name" value="CNMP_BINDING_3"/>
    <property type="match status" value="1"/>
</dbReference>
<organism evidence="6 7">
    <name type="scientific">Alloalcanivorax gelatiniphagus</name>
    <dbReference type="NCBI Taxonomy" id="1194167"/>
    <lineage>
        <taxon>Bacteria</taxon>
        <taxon>Pseudomonadati</taxon>
        <taxon>Pseudomonadota</taxon>
        <taxon>Gammaproteobacteria</taxon>
        <taxon>Oceanospirillales</taxon>
        <taxon>Alcanivoracaceae</taxon>
        <taxon>Alloalcanivorax</taxon>
    </lineage>
</organism>
<protein>
    <submittedName>
        <fullName evidence="6">Crp/Fnr family transcriptional regulator</fullName>
    </submittedName>
</protein>
<feature type="domain" description="Cyclic nucleotide-binding" evidence="4">
    <location>
        <begin position="22"/>
        <end position="142"/>
    </location>
</feature>
<dbReference type="InterPro" id="IPR036388">
    <property type="entry name" value="WH-like_DNA-bd_sf"/>
</dbReference>
<evidence type="ECO:0000313" key="6">
    <source>
        <dbReference type="EMBL" id="TMW11726.1"/>
    </source>
</evidence>
<evidence type="ECO:0000256" key="1">
    <source>
        <dbReference type="ARBA" id="ARBA00023015"/>
    </source>
</evidence>
<evidence type="ECO:0000256" key="2">
    <source>
        <dbReference type="ARBA" id="ARBA00023125"/>
    </source>
</evidence>
<dbReference type="Pfam" id="PF00027">
    <property type="entry name" value="cNMP_binding"/>
    <property type="match status" value="1"/>
</dbReference>
<evidence type="ECO:0000313" key="7">
    <source>
        <dbReference type="Proteomes" id="UP000739180"/>
    </source>
</evidence>
<dbReference type="Proteomes" id="UP000739180">
    <property type="component" value="Unassembled WGS sequence"/>
</dbReference>
<gene>
    <name evidence="6" type="ORF">FGS76_13460</name>
</gene>
<dbReference type="InterPro" id="IPR050397">
    <property type="entry name" value="Env_Response_Regulators"/>
</dbReference>
<dbReference type="InterPro" id="IPR018490">
    <property type="entry name" value="cNMP-bd_dom_sf"/>
</dbReference>
<dbReference type="PANTHER" id="PTHR24567:SF68">
    <property type="entry name" value="DNA-BINDING TRANSCRIPTIONAL DUAL REGULATOR CRP"/>
    <property type="match status" value="1"/>
</dbReference>
<dbReference type="InterPro" id="IPR014710">
    <property type="entry name" value="RmlC-like_jellyroll"/>
</dbReference>
<name>A0ABY2XIQ3_9GAMM</name>
<dbReference type="PANTHER" id="PTHR24567">
    <property type="entry name" value="CRP FAMILY TRANSCRIPTIONAL REGULATORY PROTEIN"/>
    <property type="match status" value="1"/>
</dbReference>
<dbReference type="SUPFAM" id="SSF51206">
    <property type="entry name" value="cAMP-binding domain-like"/>
    <property type="match status" value="1"/>
</dbReference>
<keyword evidence="3" id="KW-0804">Transcription</keyword>
<dbReference type="SMART" id="SM00419">
    <property type="entry name" value="HTH_CRP"/>
    <property type="match status" value="1"/>
</dbReference>
<dbReference type="RefSeq" id="WP_138773181.1">
    <property type="nucleotide sequence ID" value="NZ_JBHSSX010000014.1"/>
</dbReference>
<keyword evidence="7" id="KW-1185">Reference proteome</keyword>
<dbReference type="SUPFAM" id="SSF46785">
    <property type="entry name" value="Winged helix' DNA-binding domain"/>
    <property type="match status" value="1"/>
</dbReference>
<evidence type="ECO:0000259" key="4">
    <source>
        <dbReference type="PROSITE" id="PS50042"/>
    </source>
</evidence>
<dbReference type="Pfam" id="PF13545">
    <property type="entry name" value="HTH_Crp_2"/>
    <property type="match status" value="1"/>
</dbReference>
<evidence type="ECO:0000259" key="5">
    <source>
        <dbReference type="PROSITE" id="PS51063"/>
    </source>
</evidence>
<keyword evidence="2" id="KW-0238">DNA-binding</keyword>